<comment type="caution">
    <text evidence="5">The sequence shown here is derived from an EMBL/GenBank/DDBJ whole genome shotgun (WGS) entry which is preliminary data.</text>
</comment>
<dbReference type="RefSeq" id="WP_184215863.1">
    <property type="nucleotide sequence ID" value="NZ_JACHMD010000001.1"/>
</dbReference>
<keyword evidence="6" id="KW-1185">Reference proteome</keyword>
<dbReference type="InterPro" id="IPR029044">
    <property type="entry name" value="Nucleotide-diphossugar_trans"/>
</dbReference>
<keyword evidence="3 5" id="KW-0808">Transferase</keyword>
<sequence length="333" mass="36422">MPKVSVITAFYNRAPVLRRTIESILTQGYTDLELIVVDDCSSDNTSQRLAELAAEWQDPRLRIIRNDPNKGFVRTMRDAIEVSTGEYIAVQGSGDSSLPNRIGKQVELLDTRPDVVAVGCWYRNIDDESGAVETVRPDAAAAKGGVTTFSHGEMMMRRSAYDAAGGYRPEFKVAQLTDLGFRLHRVGGFATVPEILYDRHVQSDGVTYNAKKVLEQAQFLRLARHLQKLPDEGAVQAALAAVRAGGVGAVIPVQDGGVQLILAERCIRLCAYDRGADAATIASHLTSPIQRRAVHALARATQSQLAAPLRWGLRLALKTTPAMRALWMRRTGS</sequence>
<evidence type="ECO:0000256" key="1">
    <source>
        <dbReference type="ARBA" id="ARBA00006739"/>
    </source>
</evidence>
<dbReference type="PANTHER" id="PTHR43685:SF5">
    <property type="entry name" value="GLYCOSYLTRANSFERASE EPSE-RELATED"/>
    <property type="match status" value="1"/>
</dbReference>
<dbReference type="GO" id="GO:0016757">
    <property type="term" value="F:glycosyltransferase activity"/>
    <property type="evidence" value="ECO:0007669"/>
    <property type="project" value="UniProtKB-KW"/>
</dbReference>
<dbReference type="EMBL" id="JACHMD010000001">
    <property type="protein sequence ID" value="MBB4666346.1"/>
    <property type="molecule type" value="Genomic_DNA"/>
</dbReference>
<dbReference type="PANTHER" id="PTHR43685">
    <property type="entry name" value="GLYCOSYLTRANSFERASE"/>
    <property type="match status" value="1"/>
</dbReference>
<dbReference type="InterPro" id="IPR001173">
    <property type="entry name" value="Glyco_trans_2-like"/>
</dbReference>
<dbReference type="Gene3D" id="3.90.550.10">
    <property type="entry name" value="Spore Coat Polysaccharide Biosynthesis Protein SpsA, Chain A"/>
    <property type="match status" value="1"/>
</dbReference>
<name>A0A7W7BR77_9MICO</name>
<protein>
    <submittedName>
        <fullName evidence="5">GT2 family glycosyltransferase</fullName>
    </submittedName>
</protein>
<dbReference type="SUPFAM" id="SSF53448">
    <property type="entry name" value="Nucleotide-diphospho-sugar transferases"/>
    <property type="match status" value="1"/>
</dbReference>
<dbReference type="Proteomes" id="UP000573729">
    <property type="component" value="Unassembled WGS sequence"/>
</dbReference>
<organism evidence="5 6">
    <name type="scientific">Microbacterium marinum</name>
    <dbReference type="NCBI Taxonomy" id="421115"/>
    <lineage>
        <taxon>Bacteria</taxon>
        <taxon>Bacillati</taxon>
        <taxon>Actinomycetota</taxon>
        <taxon>Actinomycetes</taxon>
        <taxon>Micrococcales</taxon>
        <taxon>Microbacteriaceae</taxon>
        <taxon>Microbacterium</taxon>
    </lineage>
</organism>
<dbReference type="InterPro" id="IPR050834">
    <property type="entry name" value="Glycosyltransf_2"/>
</dbReference>
<evidence type="ECO:0000313" key="6">
    <source>
        <dbReference type="Proteomes" id="UP000573729"/>
    </source>
</evidence>
<dbReference type="Pfam" id="PF00535">
    <property type="entry name" value="Glycos_transf_2"/>
    <property type="match status" value="1"/>
</dbReference>
<keyword evidence="2" id="KW-0328">Glycosyltransferase</keyword>
<evidence type="ECO:0000256" key="2">
    <source>
        <dbReference type="ARBA" id="ARBA00022676"/>
    </source>
</evidence>
<dbReference type="AlphaFoldDB" id="A0A7W7BR77"/>
<evidence type="ECO:0000259" key="4">
    <source>
        <dbReference type="Pfam" id="PF00535"/>
    </source>
</evidence>
<dbReference type="CDD" id="cd00761">
    <property type="entry name" value="Glyco_tranf_GTA_type"/>
    <property type="match status" value="1"/>
</dbReference>
<comment type="similarity">
    <text evidence="1">Belongs to the glycosyltransferase 2 family.</text>
</comment>
<gene>
    <name evidence="5" type="ORF">BKA24_001055</name>
</gene>
<reference evidence="5 6" key="1">
    <citation type="submission" date="2020-08" db="EMBL/GenBank/DDBJ databases">
        <title>Sequencing the genomes of 1000 actinobacteria strains.</title>
        <authorList>
            <person name="Klenk H.-P."/>
        </authorList>
    </citation>
    <scope>NUCLEOTIDE SEQUENCE [LARGE SCALE GENOMIC DNA]</scope>
    <source>
        <strain evidence="5 6">DSM 24947</strain>
    </source>
</reference>
<evidence type="ECO:0000313" key="5">
    <source>
        <dbReference type="EMBL" id="MBB4666346.1"/>
    </source>
</evidence>
<accession>A0A7W7BR77</accession>
<evidence type="ECO:0000256" key="3">
    <source>
        <dbReference type="ARBA" id="ARBA00022679"/>
    </source>
</evidence>
<feature type="domain" description="Glycosyltransferase 2-like" evidence="4">
    <location>
        <begin position="5"/>
        <end position="161"/>
    </location>
</feature>
<proteinExistence type="inferred from homology"/>